<sequence>MHLPHHAMNLPPHPSTNTSSRHQSVSDSLGHKLVKSASSGTLDLGSGGVAHGGGGMVKAVSREKLSMYSHLPDIAPAAWTHAQKHVEHPRYHEASKAGHVPAAHARIPTTDYKAHIHNHQPANPASKRDKRLDADLLQYAEIYVESLFSCDSSAPPSFTSDVSRSFIPKYLHDDTYDNKAWAQVSHGLFKTDEVNQMESELLHFLGYKLYVSKAEWEAFTTEIGEGMETHVRASRPDSNKHGTGSVRRKFSEELSIYDREQYELYEERKRKQAAVEAAQKAQQHAAIPAAAERDLGVRPNSRQSSQHHDRGGFQMRG</sequence>
<dbReference type="PANTHER" id="PTHR15615">
    <property type="match status" value="1"/>
</dbReference>
<dbReference type="InterPro" id="IPR013922">
    <property type="entry name" value="Cyclin_PHO80-like"/>
</dbReference>
<dbReference type="PANTHER" id="PTHR15615:SF108">
    <property type="entry name" value="PROTEIN CNPPD1"/>
    <property type="match status" value="1"/>
</dbReference>
<feature type="compositionally biased region" description="Polar residues" evidence="1">
    <location>
        <begin position="15"/>
        <end position="27"/>
    </location>
</feature>
<dbReference type="AlphaFoldDB" id="A0A507DIJ7"/>
<feature type="compositionally biased region" description="Low complexity" evidence="1">
    <location>
        <begin position="275"/>
        <end position="290"/>
    </location>
</feature>
<protein>
    <recommendedName>
        <fullName evidence="4">Cyclin N-terminal domain-containing protein</fullName>
    </recommendedName>
</protein>
<evidence type="ECO:0000313" key="3">
    <source>
        <dbReference type="Proteomes" id="UP000317494"/>
    </source>
</evidence>
<evidence type="ECO:0008006" key="4">
    <source>
        <dbReference type="Google" id="ProtNLM"/>
    </source>
</evidence>
<name>A0A507DIJ7_9FUNG</name>
<dbReference type="GO" id="GO:0005634">
    <property type="term" value="C:nucleus"/>
    <property type="evidence" value="ECO:0007669"/>
    <property type="project" value="TreeGrafter"/>
</dbReference>
<proteinExistence type="predicted"/>
<evidence type="ECO:0000313" key="2">
    <source>
        <dbReference type="EMBL" id="TPX51424.1"/>
    </source>
</evidence>
<dbReference type="GO" id="GO:0019901">
    <property type="term" value="F:protein kinase binding"/>
    <property type="evidence" value="ECO:0007669"/>
    <property type="project" value="InterPro"/>
</dbReference>
<dbReference type="VEuPathDB" id="FungiDB:SeMB42_g01918"/>
<dbReference type="CDD" id="cd20557">
    <property type="entry name" value="CYCLIN_ScPCL1-like"/>
    <property type="match status" value="1"/>
</dbReference>
<evidence type="ECO:0000256" key="1">
    <source>
        <dbReference type="SAM" id="MobiDB-lite"/>
    </source>
</evidence>
<organism evidence="2 3">
    <name type="scientific">Synchytrium endobioticum</name>
    <dbReference type="NCBI Taxonomy" id="286115"/>
    <lineage>
        <taxon>Eukaryota</taxon>
        <taxon>Fungi</taxon>
        <taxon>Fungi incertae sedis</taxon>
        <taxon>Chytridiomycota</taxon>
        <taxon>Chytridiomycota incertae sedis</taxon>
        <taxon>Chytridiomycetes</taxon>
        <taxon>Synchytriales</taxon>
        <taxon>Synchytriaceae</taxon>
        <taxon>Synchytrium</taxon>
    </lineage>
</organism>
<accession>A0A507DIJ7</accession>
<dbReference type="STRING" id="286115.A0A507DIJ7"/>
<keyword evidence="3" id="KW-1185">Reference proteome</keyword>
<dbReference type="GO" id="GO:0016538">
    <property type="term" value="F:cyclin-dependent protein serine/threonine kinase regulator activity"/>
    <property type="evidence" value="ECO:0007669"/>
    <property type="project" value="TreeGrafter"/>
</dbReference>
<gene>
    <name evidence="2" type="ORF">SeMB42_g01918</name>
</gene>
<dbReference type="Gene3D" id="1.10.472.10">
    <property type="entry name" value="Cyclin-like"/>
    <property type="match status" value="1"/>
</dbReference>
<dbReference type="GO" id="GO:0000307">
    <property type="term" value="C:cyclin-dependent protein kinase holoenzyme complex"/>
    <property type="evidence" value="ECO:0007669"/>
    <property type="project" value="TreeGrafter"/>
</dbReference>
<comment type="caution">
    <text evidence="2">The sequence shown here is derived from an EMBL/GenBank/DDBJ whole genome shotgun (WGS) entry which is preliminary data.</text>
</comment>
<reference evidence="2 3" key="1">
    <citation type="journal article" date="2019" name="Sci. Rep.">
        <title>Comparative genomics of chytrid fungi reveal insights into the obligate biotrophic and pathogenic lifestyle of Synchytrium endobioticum.</title>
        <authorList>
            <person name="van de Vossenberg B.T.L.H."/>
            <person name="Warris S."/>
            <person name="Nguyen H.D.T."/>
            <person name="van Gent-Pelzer M.P.E."/>
            <person name="Joly D.L."/>
            <person name="van de Geest H.C."/>
            <person name="Bonants P.J.M."/>
            <person name="Smith D.S."/>
            <person name="Levesque C.A."/>
            <person name="van der Lee T.A.J."/>
        </authorList>
    </citation>
    <scope>NUCLEOTIDE SEQUENCE [LARGE SCALE GENOMIC DNA]</scope>
    <source>
        <strain evidence="2 3">MB42</strain>
    </source>
</reference>
<dbReference type="Proteomes" id="UP000317494">
    <property type="component" value="Unassembled WGS sequence"/>
</dbReference>
<feature type="region of interest" description="Disordered" evidence="1">
    <location>
        <begin position="1"/>
        <end position="29"/>
    </location>
</feature>
<dbReference type="EMBL" id="QEAN01000054">
    <property type="protein sequence ID" value="TPX51424.1"/>
    <property type="molecule type" value="Genomic_DNA"/>
</dbReference>
<feature type="region of interest" description="Disordered" evidence="1">
    <location>
        <begin position="275"/>
        <end position="317"/>
    </location>
</feature>